<feature type="compositionally biased region" description="Polar residues" evidence="1">
    <location>
        <begin position="392"/>
        <end position="401"/>
    </location>
</feature>
<accession>A0AAN6NTD0</accession>
<dbReference type="PANTHER" id="PTHR15690:SF0">
    <property type="entry name" value="NUCLEAR RECEPTOR COACTIVATOR 6"/>
    <property type="match status" value="1"/>
</dbReference>
<organism evidence="2 3">
    <name type="scientific">Pseudoneurospora amorphoporcata</name>
    <dbReference type="NCBI Taxonomy" id="241081"/>
    <lineage>
        <taxon>Eukaryota</taxon>
        <taxon>Fungi</taxon>
        <taxon>Dikarya</taxon>
        <taxon>Ascomycota</taxon>
        <taxon>Pezizomycotina</taxon>
        <taxon>Sordariomycetes</taxon>
        <taxon>Sordariomycetidae</taxon>
        <taxon>Sordariales</taxon>
        <taxon>Sordariaceae</taxon>
        <taxon>Pseudoneurospora</taxon>
    </lineage>
</organism>
<evidence type="ECO:0000313" key="2">
    <source>
        <dbReference type="EMBL" id="KAK3950666.1"/>
    </source>
</evidence>
<reference evidence="2" key="2">
    <citation type="submission" date="2023-06" db="EMBL/GenBank/DDBJ databases">
        <authorList>
            <consortium name="Lawrence Berkeley National Laboratory"/>
            <person name="Mondo S.J."/>
            <person name="Hensen N."/>
            <person name="Bonometti L."/>
            <person name="Westerberg I."/>
            <person name="Brannstrom I.O."/>
            <person name="Guillou S."/>
            <person name="Cros-Aarteil S."/>
            <person name="Calhoun S."/>
            <person name="Haridas S."/>
            <person name="Kuo A."/>
            <person name="Pangilinan J."/>
            <person name="Riley R."/>
            <person name="Labutti K."/>
            <person name="Andreopoulos B."/>
            <person name="Lipzen A."/>
            <person name="Chen C."/>
            <person name="Yanf M."/>
            <person name="Daum C."/>
            <person name="Ng V."/>
            <person name="Clum A."/>
            <person name="Steindorff A."/>
            <person name="Ohm R."/>
            <person name="Martin F."/>
            <person name="Silar P."/>
            <person name="Natvig D."/>
            <person name="Lalanne C."/>
            <person name="Gautier V."/>
            <person name="Ament-Velasquez S.L."/>
            <person name="Kruys A."/>
            <person name="Hutchinson M.I."/>
            <person name="Powell A.J."/>
            <person name="Barry K."/>
            <person name="Miller A.N."/>
            <person name="Grigoriev I.V."/>
            <person name="Debuchy R."/>
            <person name="Gladieux P."/>
            <person name="Thoren M.H."/>
            <person name="Johannesson H."/>
        </authorList>
    </citation>
    <scope>NUCLEOTIDE SEQUENCE</scope>
    <source>
        <strain evidence="2">CBS 626.80</strain>
    </source>
</reference>
<feature type="region of interest" description="Disordered" evidence="1">
    <location>
        <begin position="346"/>
        <end position="461"/>
    </location>
</feature>
<feature type="region of interest" description="Disordered" evidence="1">
    <location>
        <begin position="175"/>
        <end position="195"/>
    </location>
</feature>
<feature type="region of interest" description="Disordered" evidence="1">
    <location>
        <begin position="120"/>
        <end position="162"/>
    </location>
</feature>
<feature type="compositionally biased region" description="Low complexity" evidence="1">
    <location>
        <begin position="1042"/>
        <end position="1055"/>
    </location>
</feature>
<dbReference type="GO" id="GO:0045944">
    <property type="term" value="P:positive regulation of transcription by RNA polymerase II"/>
    <property type="evidence" value="ECO:0007669"/>
    <property type="project" value="TreeGrafter"/>
</dbReference>
<protein>
    <recommendedName>
        <fullName evidence="4">Mediator complex subunit 15 KIX domain-containing protein</fullName>
    </recommendedName>
</protein>
<dbReference type="Proteomes" id="UP001303222">
    <property type="component" value="Unassembled WGS sequence"/>
</dbReference>
<dbReference type="GO" id="GO:0035097">
    <property type="term" value="C:histone methyltransferase complex"/>
    <property type="evidence" value="ECO:0007669"/>
    <property type="project" value="TreeGrafter"/>
</dbReference>
<dbReference type="InterPro" id="IPR026638">
    <property type="entry name" value="NCOA6"/>
</dbReference>
<feature type="compositionally biased region" description="Polar residues" evidence="1">
    <location>
        <begin position="183"/>
        <end position="195"/>
    </location>
</feature>
<feature type="compositionally biased region" description="Polar residues" evidence="1">
    <location>
        <begin position="772"/>
        <end position="783"/>
    </location>
</feature>
<evidence type="ECO:0008006" key="4">
    <source>
        <dbReference type="Google" id="ProtNLM"/>
    </source>
</evidence>
<feature type="compositionally biased region" description="Polar residues" evidence="1">
    <location>
        <begin position="549"/>
        <end position="564"/>
    </location>
</feature>
<reference evidence="2" key="1">
    <citation type="journal article" date="2023" name="Mol. Phylogenet. Evol.">
        <title>Genome-scale phylogeny and comparative genomics of the fungal order Sordariales.</title>
        <authorList>
            <person name="Hensen N."/>
            <person name="Bonometti L."/>
            <person name="Westerberg I."/>
            <person name="Brannstrom I.O."/>
            <person name="Guillou S."/>
            <person name="Cros-Aarteil S."/>
            <person name="Calhoun S."/>
            <person name="Haridas S."/>
            <person name="Kuo A."/>
            <person name="Mondo S."/>
            <person name="Pangilinan J."/>
            <person name="Riley R."/>
            <person name="LaButti K."/>
            <person name="Andreopoulos B."/>
            <person name="Lipzen A."/>
            <person name="Chen C."/>
            <person name="Yan M."/>
            <person name="Daum C."/>
            <person name="Ng V."/>
            <person name="Clum A."/>
            <person name="Steindorff A."/>
            <person name="Ohm R.A."/>
            <person name="Martin F."/>
            <person name="Silar P."/>
            <person name="Natvig D.O."/>
            <person name="Lalanne C."/>
            <person name="Gautier V."/>
            <person name="Ament-Velasquez S.L."/>
            <person name="Kruys A."/>
            <person name="Hutchinson M.I."/>
            <person name="Powell A.J."/>
            <person name="Barry K."/>
            <person name="Miller A.N."/>
            <person name="Grigoriev I.V."/>
            <person name="Debuchy R."/>
            <person name="Gladieux P."/>
            <person name="Hiltunen Thoren M."/>
            <person name="Johannesson H."/>
        </authorList>
    </citation>
    <scope>NUCLEOTIDE SEQUENCE</scope>
    <source>
        <strain evidence="2">CBS 626.80</strain>
    </source>
</reference>
<sequence length="1394" mass="151359">MAANMPPRAQAGQMMQPNAMQVTQAVLSRLNSQPTPATGWQATHIQLAERVQKASALATNVKLAGQVETWQEAVNHAIEFERRIFMQSPDKPTYENVFNQRFQQLVEQRQARAPLLQQQMQANAMRQAQMAQQQHQLQQQHQQQRQHQQQQQQQQHQQQQQMMINQMVMQRGMAQPGFHPQQHPAQVTPMPQQSQPLPVGVPNPQLMHARLSQLVMQMIQTLPTALIGLHDVQRLTERDRPIIKQLALKKLATIPEPLRDSMRERVVSQLAPQHAQQIRTLGLDPLMIFYEHQSLMLALNPALMNPLGQSHGVTDGQLLPPNLESIRNEQQMGLRAQEAGQVVVPASSGPGAPGRNVTPGPMINHMHPAAAQQGPNQTPRPPPSAPPGFHPQQVSMETMNPAQAQAQAQAAQVPIRGQGPNRHPQGQPGGLGALPPTSQSPAINNMAVPMQPSPASMGQGGGRTTLNPSFNHHANARPPSMQGNINASNPAMAAMLGNLNPNSGSVPGGLPESHIKDMMARWEQQRNTTGNAQQLPNHPQVSRMPAQPQLMNPNQPVNIGNAQQPAGVVSPGMQPGPGQPQLNGPQNAQTATMLNNNPRALQMVDNWDIPANAINTLRGIVQPLILPPNMKKWVHLKAWQQTAGLPPHVQDKVAQVLHSHQNQQLQHIINQRRAQAAASAGAPQNPNGPGPSQQPNGMPLIPPKTNVPPQVLQIAPHELEMARQRFPGYPDQTLQGLIRKTKYENFARKLQAMNNGAGMVNQKPMVQMPPAGSNQPNTASSGPAAQTHAQYATQTGMQKPTDGGGITSATPALSASRIGQQPRTAPPNPSPVAVQKNLKRSHPGDVIDALRQSSVPMQQTLSQAKQRNAARPPVNDRFKTIWADEVRQVQKEFEQSPLQPVPLPMDEYHSAVLKIREIFARTNEIPTIPGAFDRMANDESLVRKFARVNQKIKMQSAKAQGQYRNPLTMTVHEIDQTKLFMDGLVNQLRSGASQPASQSTEQAAGQPQPHQRVGPSTLSNTAPSEKQAQVPKQASSRAPNKTTQPPAAPITTQPPFALGHGPGMSPAGNPVYLNKPTIGPTELQWPPRKKAKTGGPQTTSPAAQPTAGASPQIQAPSPETKRQQAPEPTKPQPDLYLCPDAGCEGNAFGFVTAESRDSHYQEEHVKPNEDPLKFLQENMALGLGLDAHGNTNSISTMAENVPSGASGRALNSPKQAQTPMNKQELAATPMSRDASMRRQGSRLGARGPEAAGTPGSGNGAPAQTTVADDAWAATGVNPQHLSNLFAPFDPAQTSDFSMSLSETPNDTPESSKISEPSSDISDGVGLEINMDWATMDPEFMENMNNVNLDGYEPPAFDREMMFNDAYANVTFDDSTLDFSKPFKLDTSLYMLNTN</sequence>
<feature type="compositionally biased region" description="Polar residues" evidence="1">
    <location>
        <begin position="1293"/>
        <end position="1307"/>
    </location>
</feature>
<feature type="region of interest" description="Disordered" evidence="1">
    <location>
        <begin position="526"/>
        <end position="591"/>
    </location>
</feature>
<feature type="compositionally biased region" description="Low complexity" evidence="1">
    <location>
        <begin position="402"/>
        <end position="412"/>
    </location>
</feature>
<feature type="compositionally biased region" description="Low complexity" evidence="1">
    <location>
        <begin position="1308"/>
        <end position="1322"/>
    </location>
</feature>
<feature type="compositionally biased region" description="Low complexity" evidence="1">
    <location>
        <begin position="784"/>
        <end position="795"/>
    </location>
</feature>
<feature type="region of interest" description="Disordered" evidence="1">
    <location>
        <begin position="1293"/>
        <end position="1323"/>
    </location>
</feature>
<feature type="compositionally biased region" description="Low complexity" evidence="1">
    <location>
        <begin position="670"/>
        <end position="697"/>
    </location>
</feature>
<evidence type="ECO:0000313" key="3">
    <source>
        <dbReference type="Proteomes" id="UP001303222"/>
    </source>
</evidence>
<dbReference type="PANTHER" id="PTHR15690">
    <property type="entry name" value="NUCLEAR RECEPTOR COACTIVATOR 6"/>
    <property type="match status" value="1"/>
</dbReference>
<keyword evidence="3" id="KW-1185">Reference proteome</keyword>
<feature type="region of interest" description="Disordered" evidence="1">
    <location>
        <begin position="990"/>
        <end position="1132"/>
    </location>
</feature>
<feature type="region of interest" description="Disordered" evidence="1">
    <location>
        <begin position="762"/>
        <end position="836"/>
    </location>
</feature>
<feature type="region of interest" description="Disordered" evidence="1">
    <location>
        <begin position="670"/>
        <end position="708"/>
    </location>
</feature>
<dbReference type="GO" id="GO:0005667">
    <property type="term" value="C:transcription regulator complex"/>
    <property type="evidence" value="ECO:0007669"/>
    <property type="project" value="TreeGrafter"/>
</dbReference>
<evidence type="ECO:0000256" key="1">
    <source>
        <dbReference type="SAM" id="MobiDB-lite"/>
    </source>
</evidence>
<feature type="compositionally biased region" description="Polar residues" evidence="1">
    <location>
        <begin position="807"/>
        <end position="823"/>
    </location>
</feature>
<feature type="compositionally biased region" description="Pro residues" evidence="1">
    <location>
        <begin position="378"/>
        <end position="389"/>
    </location>
</feature>
<feature type="compositionally biased region" description="Polar residues" evidence="1">
    <location>
        <begin position="1095"/>
        <end position="1117"/>
    </location>
</feature>
<feature type="compositionally biased region" description="Polar residues" evidence="1">
    <location>
        <begin position="1212"/>
        <end position="1221"/>
    </location>
</feature>
<dbReference type="GO" id="GO:0003713">
    <property type="term" value="F:transcription coactivator activity"/>
    <property type="evidence" value="ECO:0007669"/>
    <property type="project" value="InterPro"/>
</dbReference>
<proteinExistence type="predicted"/>
<gene>
    <name evidence="2" type="ORF">QBC32DRAFT_216874</name>
</gene>
<feature type="compositionally biased region" description="Polar residues" evidence="1">
    <location>
        <begin position="526"/>
        <end position="540"/>
    </location>
</feature>
<name>A0AAN6NTD0_9PEZI</name>
<feature type="region of interest" description="Disordered" evidence="1">
    <location>
        <begin position="1202"/>
        <end position="1263"/>
    </location>
</feature>
<feature type="compositionally biased region" description="Low complexity" evidence="1">
    <location>
        <begin position="579"/>
        <end position="589"/>
    </location>
</feature>
<comment type="caution">
    <text evidence="2">The sequence shown here is derived from an EMBL/GenBank/DDBJ whole genome shotgun (WGS) entry which is preliminary data.</text>
</comment>
<feature type="compositionally biased region" description="Polar residues" evidence="1">
    <location>
        <begin position="990"/>
        <end position="1041"/>
    </location>
</feature>
<dbReference type="EMBL" id="MU859170">
    <property type="protein sequence ID" value="KAK3950666.1"/>
    <property type="molecule type" value="Genomic_DNA"/>
</dbReference>